<evidence type="ECO:0000313" key="1">
    <source>
        <dbReference type="EMBL" id="ABZ08221.1"/>
    </source>
</evidence>
<organism evidence="1">
    <name type="scientific">uncultured marine microorganism HF4000_APKG2J17</name>
    <dbReference type="NCBI Taxonomy" id="455546"/>
    <lineage>
        <taxon>unclassified sequences</taxon>
        <taxon>environmental samples</taxon>
    </lineage>
</organism>
<accession>B3T6L2</accession>
<sequence length="71" mass="7608">MCGPKFRAMEITNQVREYAEKGMAEMSEKFAAEGGELYKEKYAADYAAPAEGIKADPSSVAPSGAKEEAAE</sequence>
<proteinExistence type="predicted"/>
<name>B3T6L2_9ZZZZ</name>
<dbReference type="EMBL" id="EU016624">
    <property type="protein sequence ID" value="ABZ08221.1"/>
    <property type="molecule type" value="Genomic_DNA"/>
</dbReference>
<dbReference type="AlphaFoldDB" id="B3T6L2"/>
<reference evidence="1" key="1">
    <citation type="journal article" date="2008" name="ISME J.">
        <title>Genomic patterns of recombination, clonal divergence and environment in marine microbial populations.</title>
        <authorList>
            <person name="Konstantinidis K.T."/>
            <person name="Delong E.F."/>
        </authorList>
    </citation>
    <scope>NUCLEOTIDE SEQUENCE</scope>
</reference>
<gene>
    <name evidence="1" type="ORF">ALOHA_HF4000APKG2J17ctg1g28</name>
</gene>
<protein>
    <submittedName>
        <fullName evidence="1">Uncharacterized protein</fullName>
    </submittedName>
</protein>